<keyword evidence="3" id="KW-1185">Reference proteome</keyword>
<proteinExistence type="predicted"/>
<name>A0A3A9KCL5_9BACI</name>
<dbReference type="InterPro" id="IPR035168">
    <property type="entry name" value="DUF5317"/>
</dbReference>
<dbReference type="Pfam" id="PF17248">
    <property type="entry name" value="DUF5317"/>
    <property type="match status" value="1"/>
</dbReference>
<dbReference type="Proteomes" id="UP000281498">
    <property type="component" value="Unassembled WGS sequence"/>
</dbReference>
<keyword evidence="1" id="KW-1133">Transmembrane helix</keyword>
<reference evidence="2 3" key="1">
    <citation type="submission" date="2017-10" db="EMBL/GenBank/DDBJ databases">
        <title>Bacillus sp. nov., a halophilic bacterium isolated from a Keqin Lake.</title>
        <authorList>
            <person name="Wang H."/>
        </authorList>
    </citation>
    <scope>NUCLEOTIDE SEQUENCE [LARGE SCALE GENOMIC DNA]</scope>
    <source>
        <strain evidence="2 3">KCTC 13187</strain>
    </source>
</reference>
<organism evidence="2 3">
    <name type="scientific">Salipaludibacillus neizhouensis</name>
    <dbReference type="NCBI Taxonomy" id="885475"/>
    <lineage>
        <taxon>Bacteria</taxon>
        <taxon>Bacillati</taxon>
        <taxon>Bacillota</taxon>
        <taxon>Bacilli</taxon>
        <taxon>Bacillales</taxon>
        <taxon>Bacillaceae</taxon>
    </lineage>
</organism>
<dbReference type="AlphaFoldDB" id="A0A3A9KCL5"/>
<keyword evidence="1" id="KW-0812">Transmembrane</keyword>
<accession>A0A3A9KCL5</accession>
<gene>
    <name evidence="2" type="ORF">CR203_07080</name>
</gene>
<comment type="caution">
    <text evidence="2">The sequence shown here is derived from an EMBL/GenBank/DDBJ whole genome shotgun (WGS) entry which is preliminary data.</text>
</comment>
<evidence type="ECO:0008006" key="4">
    <source>
        <dbReference type="Google" id="ProtNLM"/>
    </source>
</evidence>
<feature type="transmembrane region" description="Helical" evidence="1">
    <location>
        <begin position="81"/>
        <end position="98"/>
    </location>
</feature>
<dbReference type="EMBL" id="PDOE01000002">
    <property type="protein sequence ID" value="RKL68241.1"/>
    <property type="molecule type" value="Genomic_DNA"/>
</dbReference>
<feature type="transmembrane region" description="Helical" evidence="1">
    <location>
        <begin position="156"/>
        <end position="176"/>
    </location>
</feature>
<keyword evidence="1" id="KW-0472">Membrane</keyword>
<dbReference type="OrthoDB" id="37447at2"/>
<protein>
    <recommendedName>
        <fullName evidence="4">DUF5317 domain-containing protein</fullName>
    </recommendedName>
</protein>
<evidence type="ECO:0000313" key="2">
    <source>
        <dbReference type="EMBL" id="RKL68241.1"/>
    </source>
</evidence>
<feature type="transmembrane region" description="Helical" evidence="1">
    <location>
        <begin position="26"/>
        <end position="47"/>
    </location>
</feature>
<evidence type="ECO:0000256" key="1">
    <source>
        <dbReference type="SAM" id="Phobius"/>
    </source>
</evidence>
<feature type="transmembrane region" description="Helical" evidence="1">
    <location>
        <begin position="53"/>
        <end position="74"/>
    </location>
</feature>
<dbReference type="RefSeq" id="WP_110938580.1">
    <property type="nucleotide sequence ID" value="NZ_KZ614147.1"/>
</dbReference>
<sequence>MVFDGIVLSILVGFIRKGSLKGLAYLELKGALIFPIILVIQVLVYLFQDEFPFLGAASSYIFMAVYIVGLYFLWLNRNLHGFLLIFTGVFLNFLVMAVNGGRMPVSLEAAEILDPIYIEVLKNGIYGKHALLTESTRLAFLGDVIPVTLPFRNGQVISIGDVFMNIGVFLFIQVVMMNHEKNTTDKGKLT</sequence>
<evidence type="ECO:0000313" key="3">
    <source>
        <dbReference type="Proteomes" id="UP000281498"/>
    </source>
</evidence>